<organism evidence="2 3">
    <name type="scientific">Massariosphaeria phaeospora</name>
    <dbReference type="NCBI Taxonomy" id="100035"/>
    <lineage>
        <taxon>Eukaryota</taxon>
        <taxon>Fungi</taxon>
        <taxon>Dikarya</taxon>
        <taxon>Ascomycota</taxon>
        <taxon>Pezizomycotina</taxon>
        <taxon>Dothideomycetes</taxon>
        <taxon>Pleosporomycetidae</taxon>
        <taxon>Pleosporales</taxon>
        <taxon>Pleosporales incertae sedis</taxon>
        <taxon>Massariosphaeria</taxon>
    </lineage>
</organism>
<evidence type="ECO:0000313" key="3">
    <source>
        <dbReference type="Proteomes" id="UP000481861"/>
    </source>
</evidence>
<evidence type="ECO:0000259" key="1">
    <source>
        <dbReference type="Pfam" id="PF00149"/>
    </source>
</evidence>
<dbReference type="PANTHER" id="PTHR12905">
    <property type="entry name" value="METALLOPHOSPHOESTERASE"/>
    <property type="match status" value="1"/>
</dbReference>
<dbReference type="AlphaFoldDB" id="A0A7C8IP13"/>
<dbReference type="Proteomes" id="UP000481861">
    <property type="component" value="Unassembled WGS sequence"/>
</dbReference>
<dbReference type="InterPro" id="IPR051693">
    <property type="entry name" value="UPF0046_metallophosphoest"/>
</dbReference>
<sequence length="343" mass="37900">MAIHCHKRLRSPSPLPSLFSKRYKTVSPSVFEEVKFFIISDTHDAELSKFPECDVVLHCGDLTEDGSPESICSALQMLGNVKAELKLAIAGNHEISLDKDYYLSEGGSEATHERARSLVYGPNSEAAKQGVTFLDEGMHEFTLKSGATFRIYASPWTPKHGASAFQYPTSEDRYNEGILTSQWAKNVGTETSRIPDNVDSVMTHGPPQYVLDTTEDGHSAGCSHLRRAISRVQPRLHCFGHIHCGYGAQRLNFHAVPSPKMKDPNDDSADAIIRLAKEWFGVNQAKKKGYGVLRPISGDTFKKRKQTMMVNAAVMDSEDEPGNPPFLVYLDLPVPKASQGTEC</sequence>
<dbReference type="InterPro" id="IPR004843">
    <property type="entry name" value="Calcineurin-like_PHP"/>
</dbReference>
<dbReference type="InterPro" id="IPR029052">
    <property type="entry name" value="Metallo-depent_PP-like"/>
</dbReference>
<evidence type="ECO:0000313" key="2">
    <source>
        <dbReference type="EMBL" id="KAF2876927.1"/>
    </source>
</evidence>
<keyword evidence="3" id="KW-1185">Reference proteome</keyword>
<dbReference type="CDD" id="cd07379">
    <property type="entry name" value="MPP_239FB"/>
    <property type="match status" value="1"/>
</dbReference>
<accession>A0A7C8IP13</accession>
<dbReference type="Gene3D" id="3.60.21.10">
    <property type="match status" value="1"/>
</dbReference>
<proteinExistence type="predicted"/>
<dbReference type="OrthoDB" id="630188at2759"/>
<name>A0A7C8IP13_9PLEO</name>
<feature type="domain" description="Calcineurin-like phosphoesterase" evidence="1">
    <location>
        <begin position="35"/>
        <end position="244"/>
    </location>
</feature>
<protein>
    <submittedName>
        <fullName evidence="2">Metallo-dependent phosphatase-like protein</fullName>
    </submittedName>
</protein>
<dbReference type="PANTHER" id="PTHR12905:SF0">
    <property type="entry name" value="CALCINEURIN-LIKE PHOSPHOESTERASE DOMAIN-CONTAINING PROTEIN"/>
    <property type="match status" value="1"/>
</dbReference>
<dbReference type="EMBL" id="JAADJZ010000002">
    <property type="protein sequence ID" value="KAF2876927.1"/>
    <property type="molecule type" value="Genomic_DNA"/>
</dbReference>
<comment type="caution">
    <text evidence="2">The sequence shown here is derived from an EMBL/GenBank/DDBJ whole genome shotgun (WGS) entry which is preliminary data.</text>
</comment>
<dbReference type="SUPFAM" id="SSF56300">
    <property type="entry name" value="Metallo-dependent phosphatases"/>
    <property type="match status" value="1"/>
</dbReference>
<dbReference type="GO" id="GO:0016787">
    <property type="term" value="F:hydrolase activity"/>
    <property type="evidence" value="ECO:0007669"/>
    <property type="project" value="InterPro"/>
</dbReference>
<reference evidence="2 3" key="1">
    <citation type="submission" date="2020-01" db="EMBL/GenBank/DDBJ databases">
        <authorList>
            <consortium name="DOE Joint Genome Institute"/>
            <person name="Haridas S."/>
            <person name="Albert R."/>
            <person name="Binder M."/>
            <person name="Bloem J."/>
            <person name="Labutti K."/>
            <person name="Salamov A."/>
            <person name="Andreopoulos B."/>
            <person name="Baker S.E."/>
            <person name="Barry K."/>
            <person name="Bills G."/>
            <person name="Bluhm B.H."/>
            <person name="Cannon C."/>
            <person name="Castanera R."/>
            <person name="Culley D.E."/>
            <person name="Daum C."/>
            <person name="Ezra D."/>
            <person name="Gonzalez J.B."/>
            <person name="Henrissat B."/>
            <person name="Kuo A."/>
            <person name="Liang C."/>
            <person name="Lipzen A."/>
            <person name="Lutzoni F."/>
            <person name="Magnuson J."/>
            <person name="Mondo S."/>
            <person name="Nolan M."/>
            <person name="Ohm R."/>
            <person name="Pangilinan J."/>
            <person name="Park H.-J.H."/>
            <person name="Ramirez L."/>
            <person name="Alfaro M."/>
            <person name="Sun H."/>
            <person name="Tritt A."/>
            <person name="Yoshinaga Y."/>
            <person name="Zwiers L.-H.L."/>
            <person name="Turgeon B.G."/>
            <person name="Goodwin S.B."/>
            <person name="Spatafora J.W."/>
            <person name="Crous P.W."/>
            <person name="Grigoriev I.V."/>
        </authorList>
    </citation>
    <scope>NUCLEOTIDE SEQUENCE [LARGE SCALE GENOMIC DNA]</scope>
    <source>
        <strain evidence="2 3">CBS 611.86</strain>
    </source>
</reference>
<gene>
    <name evidence="2" type="ORF">BDV95DRAFT_589580</name>
</gene>
<dbReference type="Pfam" id="PF00149">
    <property type="entry name" value="Metallophos"/>
    <property type="match status" value="1"/>
</dbReference>